<sequence length="64" mass="7539">MAPRYYLSDRARIAFECFEIRNGYKPNHKEQVEILRNEGFNPTTIAFFMQCAHTTPRHSSEVFA</sequence>
<reference evidence="1" key="1">
    <citation type="submission" date="2019-09" db="EMBL/GenBank/DDBJ databases">
        <title>Comparative Genomics of Leptospira interrogans Reveals Genome Plasticity - A Common Adaptive Strategy for Survival in Various Hosts.</title>
        <authorList>
            <person name="Ramli S.R."/>
            <person name="Bunk B."/>
            <person name="Goris M."/>
            <person name="Bhuju S."/>
            <person name="Jarek M."/>
            <person name="Sproer C."/>
            <person name="Mustakim S."/>
            <person name="Strommenger B."/>
            <person name="Pessler F."/>
        </authorList>
    </citation>
    <scope>NUCLEOTIDE SEQUENCE</scope>
    <source>
        <strain evidence="1">782</strain>
        <plasmid evidence="1">p5</plasmid>
    </source>
</reference>
<accession>A0AAQ0B143</accession>
<dbReference type="EMBL" id="CP043889">
    <property type="protein sequence ID" value="QOI45190.1"/>
    <property type="molecule type" value="Genomic_DNA"/>
</dbReference>
<dbReference type="AlphaFoldDB" id="A0AAQ0B143"/>
<organism evidence="1 2">
    <name type="scientific">Leptospira interrogans serovar Canicola</name>
    <dbReference type="NCBI Taxonomy" id="211880"/>
    <lineage>
        <taxon>Bacteria</taxon>
        <taxon>Pseudomonadati</taxon>
        <taxon>Spirochaetota</taxon>
        <taxon>Spirochaetia</taxon>
        <taxon>Leptospirales</taxon>
        <taxon>Leptospiraceae</taxon>
        <taxon>Leptospira</taxon>
    </lineage>
</organism>
<evidence type="ECO:0000313" key="1">
    <source>
        <dbReference type="EMBL" id="QOI45190.1"/>
    </source>
</evidence>
<protein>
    <submittedName>
        <fullName evidence="1">Uncharacterized protein</fullName>
    </submittedName>
</protein>
<proteinExistence type="predicted"/>
<dbReference type="Proteomes" id="UP000663124">
    <property type="component" value="Plasmid p5"/>
</dbReference>
<geneLocation type="plasmid" evidence="1 2">
    <name>p5</name>
</geneLocation>
<keyword evidence="1" id="KW-0614">Plasmid</keyword>
<name>A0AAQ0B143_LEPIR</name>
<gene>
    <name evidence="1" type="ORF">Lepto782_23750</name>
</gene>
<evidence type="ECO:0000313" key="2">
    <source>
        <dbReference type="Proteomes" id="UP000663124"/>
    </source>
</evidence>